<sequence>MSRSSFNALTGTGLRDRDRACTWTWTWTAGSYLLLAEAHESLLGKSGEA</sequence>
<dbReference type="EMBL" id="CP108222">
    <property type="protein sequence ID" value="WTT23875.1"/>
    <property type="molecule type" value="Genomic_DNA"/>
</dbReference>
<proteinExistence type="predicted"/>
<dbReference type="AlphaFoldDB" id="A0AAU2AIP9"/>
<gene>
    <name evidence="1" type="ORF">OHA22_24960</name>
</gene>
<organism evidence="1">
    <name type="scientific">Streptomyces sp. NBC_00093</name>
    <dbReference type="NCBI Taxonomy" id="2975649"/>
    <lineage>
        <taxon>Bacteria</taxon>
        <taxon>Bacillati</taxon>
        <taxon>Actinomycetota</taxon>
        <taxon>Actinomycetes</taxon>
        <taxon>Kitasatosporales</taxon>
        <taxon>Streptomycetaceae</taxon>
        <taxon>Streptomyces</taxon>
    </lineage>
</organism>
<evidence type="ECO:0000313" key="1">
    <source>
        <dbReference type="EMBL" id="WTT23875.1"/>
    </source>
</evidence>
<protein>
    <submittedName>
        <fullName evidence="1">Uncharacterized protein</fullName>
    </submittedName>
</protein>
<name>A0AAU2AIP9_9ACTN</name>
<accession>A0AAU2AIP9</accession>
<reference evidence="1" key="1">
    <citation type="submission" date="2022-10" db="EMBL/GenBank/DDBJ databases">
        <title>The complete genomes of actinobacterial strains from the NBC collection.</title>
        <authorList>
            <person name="Joergensen T.S."/>
            <person name="Alvarez Arevalo M."/>
            <person name="Sterndorff E.B."/>
            <person name="Faurdal D."/>
            <person name="Vuksanovic O."/>
            <person name="Mourched A.-S."/>
            <person name="Charusanti P."/>
            <person name="Shaw S."/>
            <person name="Blin K."/>
            <person name="Weber T."/>
        </authorList>
    </citation>
    <scope>NUCLEOTIDE SEQUENCE</scope>
    <source>
        <strain evidence="1">NBC_00093</strain>
    </source>
</reference>